<evidence type="ECO:0000313" key="4">
    <source>
        <dbReference type="Proteomes" id="UP000243308"/>
    </source>
</evidence>
<keyword evidence="2" id="KW-1133">Transmembrane helix</keyword>
<keyword evidence="4" id="KW-1185">Reference proteome</keyword>
<dbReference type="EMBL" id="KN042432">
    <property type="protein sequence ID" value="KFH62254.1"/>
    <property type="molecule type" value="Genomic_DNA"/>
</dbReference>
<evidence type="ECO:0000256" key="2">
    <source>
        <dbReference type="SAM" id="Phobius"/>
    </source>
</evidence>
<organism evidence="3 4">
    <name type="scientific">Podila verticillata NRRL 6337</name>
    <dbReference type="NCBI Taxonomy" id="1069443"/>
    <lineage>
        <taxon>Eukaryota</taxon>
        <taxon>Fungi</taxon>
        <taxon>Fungi incertae sedis</taxon>
        <taxon>Mucoromycota</taxon>
        <taxon>Mortierellomycotina</taxon>
        <taxon>Mortierellomycetes</taxon>
        <taxon>Mortierellales</taxon>
        <taxon>Mortierellaceae</taxon>
        <taxon>Podila</taxon>
    </lineage>
</organism>
<feature type="transmembrane region" description="Helical" evidence="2">
    <location>
        <begin position="36"/>
        <end position="56"/>
    </location>
</feature>
<sequence>MAHGRDESANSCTMCGFNYVLKKRARLYELLSYRGVRATITVLLVLVVLFPSGYIMKVCVVLSGHKEAPAVHRLPSIRDISTGMDKMNVFPICKADTKSLSLPSGIRRTIQMETTEKDSTHPFVALFPGPYASHIPNSNVVGSSNASNGHKRQHARNGSQGFGQSTFQESWTWLAAGIDVMGSSQLAGILLYPFVNDHLWYFLLCRLQHLHLGFFLLGSACNVVMACRMLSDTYDLVISPPHSKILKNVFLAHTSVFVIWFWFSYNLMAFRVTATEEEFVSELPLWALRWINVGVAIVDLSYRRIYSRLGRLKVEEELLDISDVEKVEEMQQKAWLHQQGYLFMEVKQTILNGANAAVDAFRT</sequence>
<feature type="transmembrane region" description="Helical" evidence="2">
    <location>
        <begin position="171"/>
        <end position="194"/>
    </location>
</feature>
<evidence type="ECO:0000313" key="3">
    <source>
        <dbReference type="EMBL" id="KFH62254.1"/>
    </source>
</evidence>
<keyword evidence="2" id="KW-0472">Membrane</keyword>
<name>A0A086TJX7_9FUNG</name>
<feature type="transmembrane region" description="Helical" evidence="2">
    <location>
        <begin position="283"/>
        <end position="302"/>
    </location>
</feature>
<gene>
    <name evidence="3" type="ORF">MVEG_11465</name>
</gene>
<dbReference type="Proteomes" id="UP000243308">
    <property type="component" value="Unassembled WGS sequence"/>
</dbReference>
<protein>
    <submittedName>
        <fullName evidence="3">Uncharacterized protein</fullName>
    </submittedName>
</protein>
<feature type="region of interest" description="Disordered" evidence="1">
    <location>
        <begin position="143"/>
        <end position="163"/>
    </location>
</feature>
<evidence type="ECO:0000256" key="1">
    <source>
        <dbReference type="SAM" id="MobiDB-lite"/>
    </source>
</evidence>
<dbReference type="OrthoDB" id="264354at2759"/>
<dbReference type="AlphaFoldDB" id="A0A086TJX7"/>
<accession>A0A086TJX7</accession>
<proteinExistence type="predicted"/>
<feature type="transmembrane region" description="Helical" evidence="2">
    <location>
        <begin position="245"/>
        <end position="263"/>
    </location>
</feature>
<keyword evidence="2" id="KW-0812">Transmembrane</keyword>
<reference evidence="3 4" key="1">
    <citation type="submission" date="2011-02" db="EMBL/GenBank/DDBJ databases">
        <title>The Genome Sequence of Mortierella verticillata NRRL 6337.</title>
        <authorList>
            <consortium name="The Broad Institute Genome Sequencing Platform"/>
            <person name="Russ C."/>
            <person name="Cuomo C."/>
            <person name="Burger G."/>
            <person name="Gray M.W."/>
            <person name="Holland P.W.H."/>
            <person name="King N."/>
            <person name="Lang F.B.F."/>
            <person name="Roger A.J."/>
            <person name="Ruiz-Trillo I."/>
            <person name="Young S.K."/>
            <person name="Zeng Q."/>
            <person name="Gargeya S."/>
            <person name="Alvarado L."/>
            <person name="Berlin A."/>
            <person name="Chapman S.B."/>
            <person name="Chen Z."/>
            <person name="Freedman E."/>
            <person name="Gellesch M."/>
            <person name="Goldberg J."/>
            <person name="Griggs A."/>
            <person name="Gujja S."/>
            <person name="Heilman E."/>
            <person name="Heiman D."/>
            <person name="Howarth C."/>
            <person name="Mehta T."/>
            <person name="Neiman D."/>
            <person name="Pearson M."/>
            <person name="Roberts A."/>
            <person name="Saif S."/>
            <person name="Shea T."/>
            <person name="Shenoy N."/>
            <person name="Sisk P."/>
            <person name="Stolte C."/>
            <person name="Sykes S."/>
            <person name="White J."/>
            <person name="Yandava C."/>
            <person name="Haas B."/>
            <person name="Nusbaum C."/>
            <person name="Birren B."/>
        </authorList>
    </citation>
    <scope>NUCLEOTIDE SEQUENCE [LARGE SCALE GENOMIC DNA]</scope>
    <source>
        <strain evidence="3 4">NRRL 6337</strain>
    </source>
</reference>
<feature type="transmembrane region" description="Helical" evidence="2">
    <location>
        <begin position="200"/>
        <end position="224"/>
    </location>
</feature>